<name>A0A6J6GDY1_9ZZZZ</name>
<dbReference type="EMBL" id="CAEZUI010000092">
    <property type="protein sequence ID" value="CAB4599482.1"/>
    <property type="molecule type" value="Genomic_DNA"/>
</dbReference>
<accession>A0A6J6GDY1</accession>
<proteinExistence type="predicted"/>
<organism evidence="1">
    <name type="scientific">freshwater metagenome</name>
    <dbReference type="NCBI Taxonomy" id="449393"/>
    <lineage>
        <taxon>unclassified sequences</taxon>
        <taxon>metagenomes</taxon>
        <taxon>ecological metagenomes</taxon>
    </lineage>
</organism>
<sequence>MATTIFPVITLENVVGVTVTVNVTISPMDGEESEAVMAVVVFDTTAFAAGTPNSIIATLIRRVVTMDQEWKRLFIFNSPQA</sequence>
<gene>
    <name evidence="1" type="ORF">UFOPK1807_00735</name>
</gene>
<reference evidence="1" key="1">
    <citation type="submission" date="2020-05" db="EMBL/GenBank/DDBJ databases">
        <authorList>
            <person name="Chiriac C."/>
            <person name="Salcher M."/>
            <person name="Ghai R."/>
            <person name="Kavagutti S V."/>
        </authorList>
    </citation>
    <scope>NUCLEOTIDE SEQUENCE</scope>
</reference>
<dbReference type="AlphaFoldDB" id="A0A6J6GDY1"/>
<evidence type="ECO:0000313" key="1">
    <source>
        <dbReference type="EMBL" id="CAB4599482.1"/>
    </source>
</evidence>
<protein>
    <submittedName>
        <fullName evidence="1">Unannotated protein</fullName>
    </submittedName>
</protein>